<keyword evidence="1" id="KW-0812">Transmembrane</keyword>
<dbReference type="Proteomes" id="UP000242519">
    <property type="component" value="Unassembled WGS sequence"/>
</dbReference>
<proteinExistence type="predicted"/>
<reference evidence="2 3" key="1">
    <citation type="submission" date="2017-04" db="EMBL/GenBank/DDBJ databases">
        <title>Draft genome sequence of Marssonina coronaria NL1: causal agent of apple blotch.</title>
        <authorList>
            <person name="Cheng Q."/>
        </authorList>
    </citation>
    <scope>NUCLEOTIDE SEQUENCE [LARGE SCALE GENOMIC DNA]</scope>
    <source>
        <strain evidence="2 3">NL1</strain>
    </source>
</reference>
<evidence type="ECO:0000256" key="1">
    <source>
        <dbReference type="SAM" id="Phobius"/>
    </source>
</evidence>
<gene>
    <name evidence="2" type="ORF">B2J93_2928</name>
</gene>
<evidence type="ECO:0000313" key="3">
    <source>
        <dbReference type="Proteomes" id="UP000242519"/>
    </source>
</evidence>
<feature type="transmembrane region" description="Helical" evidence="1">
    <location>
        <begin position="97"/>
        <end position="121"/>
    </location>
</feature>
<sequence>MTVVTLPPTPQTTAIAFSLLSPALAHSLTLFSVCHRLLSTTTLFLFLRTYMLSLLLLRNSLYASQFLALQLARNSLAAVRAACRMGWKATENLRKKLFFEFMVFVLGGGNALMLVLFWPGWIVLGGALGLWKVCG</sequence>
<dbReference type="InParanoid" id="A0A218Z0Q7"/>
<name>A0A218Z0Q7_9HELO</name>
<evidence type="ECO:0000313" key="2">
    <source>
        <dbReference type="EMBL" id="OWP01651.1"/>
    </source>
</evidence>
<keyword evidence="1" id="KW-1133">Transmembrane helix</keyword>
<keyword evidence="1" id="KW-0472">Membrane</keyword>
<keyword evidence="3" id="KW-1185">Reference proteome</keyword>
<comment type="caution">
    <text evidence="2">The sequence shown here is derived from an EMBL/GenBank/DDBJ whole genome shotgun (WGS) entry which is preliminary data.</text>
</comment>
<protein>
    <submittedName>
        <fullName evidence="2">Uncharacterized protein</fullName>
    </submittedName>
</protein>
<accession>A0A218Z0Q7</accession>
<dbReference type="AlphaFoldDB" id="A0A218Z0Q7"/>
<dbReference type="OrthoDB" id="4844401at2759"/>
<organism evidence="2 3">
    <name type="scientific">Diplocarpon coronariae</name>
    <dbReference type="NCBI Taxonomy" id="2795749"/>
    <lineage>
        <taxon>Eukaryota</taxon>
        <taxon>Fungi</taxon>
        <taxon>Dikarya</taxon>
        <taxon>Ascomycota</taxon>
        <taxon>Pezizomycotina</taxon>
        <taxon>Leotiomycetes</taxon>
        <taxon>Helotiales</taxon>
        <taxon>Drepanopezizaceae</taxon>
        <taxon>Diplocarpon</taxon>
    </lineage>
</organism>
<dbReference type="EMBL" id="MZNU01000263">
    <property type="protein sequence ID" value="OWP01651.1"/>
    <property type="molecule type" value="Genomic_DNA"/>
</dbReference>